<evidence type="ECO:0008006" key="6">
    <source>
        <dbReference type="Google" id="ProtNLM"/>
    </source>
</evidence>
<dbReference type="Proteomes" id="UP000296883">
    <property type="component" value="Chromosome"/>
</dbReference>
<dbReference type="EMBL" id="CP038865">
    <property type="protein sequence ID" value="QCA28231.1"/>
    <property type="molecule type" value="Genomic_DNA"/>
</dbReference>
<evidence type="ECO:0000313" key="4">
    <source>
        <dbReference type="Proteomes" id="UP000296883"/>
    </source>
</evidence>
<dbReference type="RefSeq" id="WP_135254274.1">
    <property type="nucleotide sequence ID" value="NZ_CP038865.1"/>
</dbReference>
<evidence type="ECO:0000313" key="5">
    <source>
        <dbReference type="Proteomes" id="UP000297725"/>
    </source>
</evidence>
<feature type="compositionally biased region" description="Low complexity" evidence="1">
    <location>
        <begin position="148"/>
        <end position="184"/>
    </location>
</feature>
<dbReference type="AlphaFoldDB" id="A0AAJ5EFT7"/>
<dbReference type="Proteomes" id="UP000297725">
    <property type="component" value="Unassembled WGS sequence"/>
</dbReference>
<name>A0AAJ5EFT7_9ENTE</name>
<keyword evidence="4" id="KW-1185">Reference proteome</keyword>
<feature type="region of interest" description="Disordered" evidence="1">
    <location>
        <begin position="142"/>
        <end position="190"/>
    </location>
</feature>
<reference evidence="3 5" key="1">
    <citation type="submission" date="2019-03" db="EMBL/GenBank/DDBJ databases">
        <title>Vagococcus sp. was isolated fron gut of Carduelis flavirostris.</title>
        <authorList>
            <person name="Ge Y."/>
        </authorList>
    </citation>
    <scope>NUCLEOTIDE SEQUENCE [LARGE SCALE GENOMIC DNA]</scope>
    <source>
        <strain evidence="3 5">CF-210</strain>
    </source>
</reference>
<dbReference type="EMBL" id="SRHU01000018">
    <property type="protein sequence ID" value="TFZ41886.1"/>
    <property type="molecule type" value="Genomic_DNA"/>
</dbReference>
<accession>A0AAJ5EFT7</accession>
<protein>
    <recommendedName>
        <fullName evidence="6">DUF669 domain-containing protein</fullName>
    </recommendedName>
</protein>
<sequence length="190" mass="21472">MNNEQNEFLDWNSGFIAEESQFTLLPAGDYDFTVTNMERKIYSGMSDKIPNGAPYAEVTIEVVGAEGKTSVFERLYLMKKMQWKLTEFFTSIGQVPVIGQPFNPNWNNVVGSKGRLQLEVNSYVSKGENRQNNRVKKFLKPNSAAPGQAQQTYQAPPVQQAAQQPMQQQVPPQQFNQTVQQQPTFSPGQF</sequence>
<evidence type="ECO:0000313" key="2">
    <source>
        <dbReference type="EMBL" id="QCA28231.1"/>
    </source>
</evidence>
<gene>
    <name evidence="3" type="ORF">E4031_04640</name>
    <name evidence="2" type="ORF">E4Z98_02460</name>
</gene>
<evidence type="ECO:0000256" key="1">
    <source>
        <dbReference type="SAM" id="MobiDB-lite"/>
    </source>
</evidence>
<organism evidence="3 5">
    <name type="scientific">Vagococcus xieshaowenii</name>
    <dbReference type="NCBI Taxonomy" id="2562451"/>
    <lineage>
        <taxon>Bacteria</taxon>
        <taxon>Bacillati</taxon>
        <taxon>Bacillota</taxon>
        <taxon>Bacilli</taxon>
        <taxon>Lactobacillales</taxon>
        <taxon>Enterococcaceae</taxon>
        <taxon>Vagococcus</taxon>
    </lineage>
</organism>
<reference evidence="2 4" key="2">
    <citation type="journal article" date="2020" name="Int. J. Syst. Evol. Microbiol.">
        <title>Vagococcus xieshaowenii sp. nov., isolated from snow finch (Montifringilla taczanowskii) cloacal content.</title>
        <authorList>
            <person name="Ge Y."/>
            <person name="Yang J."/>
            <person name="Lai X.H."/>
            <person name="Zhang G."/>
            <person name="Jin D."/>
            <person name="Lu S."/>
            <person name="Wang B."/>
            <person name="Huang Y."/>
            <person name="Huang Y."/>
            <person name="Ren Z."/>
            <person name="Zhang X."/>
            <person name="Xu J."/>
        </authorList>
    </citation>
    <scope>NUCLEOTIDE SEQUENCE [LARGE SCALE GENOMIC DNA]</scope>
    <source>
        <strain evidence="4">personal::cf-49</strain>
        <strain evidence="2">Personal::cf-49</strain>
    </source>
</reference>
<evidence type="ECO:0000313" key="3">
    <source>
        <dbReference type="EMBL" id="TFZ41886.1"/>
    </source>
</evidence>
<proteinExistence type="predicted"/>